<dbReference type="Proteomes" id="UP000596857">
    <property type="component" value="Unassembled WGS sequence"/>
</dbReference>
<gene>
    <name evidence="2" type="ORF">GC101_30715</name>
</gene>
<organism evidence="2 3">
    <name type="scientific">Paenibacillus phytohabitans</name>
    <dbReference type="NCBI Taxonomy" id="2654978"/>
    <lineage>
        <taxon>Bacteria</taxon>
        <taxon>Bacillati</taxon>
        <taxon>Bacillota</taxon>
        <taxon>Bacilli</taxon>
        <taxon>Bacillales</taxon>
        <taxon>Paenibacillaceae</taxon>
        <taxon>Paenibacillus</taxon>
    </lineage>
</organism>
<proteinExistence type="predicted"/>
<keyword evidence="3" id="KW-1185">Reference proteome</keyword>
<evidence type="ECO:0000313" key="2">
    <source>
        <dbReference type="EMBL" id="NOU83235.1"/>
    </source>
</evidence>
<comment type="caution">
    <text evidence="2">The sequence shown here is derived from an EMBL/GenBank/DDBJ whole genome shotgun (WGS) entry which is preliminary data.</text>
</comment>
<sequence length="298" mass="34957">MFIHYKKTHLEHFVEKLYITHSILQPEDITIQRLSTELDIHIDYAPVRSRAYESLSGMRFVLLDNRTTPMKQRFDFLHELCHMLRHAGNQMTLPVPFIKAQEEDAEKFVLYATMPFFMIQSCSLSGDYNIAIQQISNVFGVSRDMAKIRFDQILRREYEGEMLPGRSEEYNSASLIQRDSEPPHVLEEPVIFAYYDPHSTLDGPDQLIVCLDHTTLSTQHEWVIPMEDRFEEIEIDALKNLELESASRGDLICFDGQLTLQIHQLVYRHGFSKRNFVLQMRDIEQILEADQSTVRRFL</sequence>
<dbReference type="EMBL" id="WHOB01000091">
    <property type="protein sequence ID" value="NOU83235.1"/>
    <property type="molecule type" value="Genomic_DNA"/>
</dbReference>
<reference evidence="2 3" key="1">
    <citation type="submission" date="2019-10" db="EMBL/GenBank/DDBJ databases">
        <title>Description of Paenibacillus terricola sp. nov.</title>
        <authorList>
            <person name="Carlier A."/>
            <person name="Qi S."/>
        </authorList>
    </citation>
    <scope>NUCLEOTIDE SEQUENCE [LARGE SCALE GENOMIC DNA]</scope>
    <source>
        <strain evidence="2 3">LMG 31459</strain>
    </source>
</reference>
<accession>A0ABX1YQ71</accession>
<dbReference type="InterPro" id="IPR010359">
    <property type="entry name" value="IrrE_HExxH"/>
</dbReference>
<evidence type="ECO:0000313" key="3">
    <source>
        <dbReference type="Proteomes" id="UP000596857"/>
    </source>
</evidence>
<dbReference type="Pfam" id="PF06114">
    <property type="entry name" value="Peptidase_M78"/>
    <property type="match status" value="1"/>
</dbReference>
<protein>
    <submittedName>
        <fullName evidence="2">ImmA/IrrE family metallo-endopeptidase</fullName>
    </submittedName>
</protein>
<name>A0ABX1YQ71_9BACL</name>
<feature type="domain" description="IrrE N-terminal-like" evidence="1">
    <location>
        <begin position="38"/>
        <end position="150"/>
    </location>
</feature>
<dbReference type="RefSeq" id="WP_171720452.1">
    <property type="nucleotide sequence ID" value="NZ_WHOB01000091.1"/>
</dbReference>
<evidence type="ECO:0000259" key="1">
    <source>
        <dbReference type="Pfam" id="PF06114"/>
    </source>
</evidence>